<dbReference type="Gene3D" id="3.30.700.10">
    <property type="entry name" value="Glycoprotein, Type 4 Pilin"/>
    <property type="match status" value="1"/>
</dbReference>
<evidence type="ECO:0000256" key="2">
    <source>
        <dbReference type="ARBA" id="ARBA00004418"/>
    </source>
</evidence>
<feature type="transmembrane region" description="Helical" evidence="9">
    <location>
        <begin position="6"/>
        <end position="28"/>
    </location>
</feature>
<evidence type="ECO:0000313" key="11">
    <source>
        <dbReference type="Proteomes" id="UP000056209"/>
    </source>
</evidence>
<sequence>MKNTTQGFTLIELLIVIAIIGILAAVLIPNLLGARTKANDTAANAVGRQILTAMAATEVGNTTGTLPTCAWATGVTTVTAGSETAKVNAPGPVTDTVCSNIKADGSAATTAADAAQYKVVVTYSGGSAATKTYTSSR</sequence>
<dbReference type="RefSeq" id="WP_083524189.1">
    <property type="nucleotide sequence ID" value="NZ_BCMS01000001.1"/>
</dbReference>
<dbReference type="OrthoDB" id="71965at2"/>
<keyword evidence="4 9" id="KW-0812">Transmembrane</keyword>
<keyword evidence="11" id="KW-1185">Reference proteome</keyword>
<evidence type="ECO:0000256" key="3">
    <source>
        <dbReference type="ARBA" id="ARBA00022481"/>
    </source>
</evidence>
<gene>
    <name evidence="10" type="ORF">DEIGR_102841</name>
</gene>
<keyword evidence="5" id="KW-0574">Periplasm</keyword>
<name>A0A117DR98_9DEIO</name>
<dbReference type="AlphaFoldDB" id="A0A117DR98"/>
<dbReference type="SUPFAM" id="SSF54523">
    <property type="entry name" value="Pili subunits"/>
    <property type="match status" value="1"/>
</dbReference>
<dbReference type="Pfam" id="PF07963">
    <property type="entry name" value="N_methyl"/>
    <property type="match status" value="1"/>
</dbReference>
<evidence type="ECO:0000256" key="4">
    <source>
        <dbReference type="ARBA" id="ARBA00022692"/>
    </source>
</evidence>
<keyword evidence="6 9" id="KW-1133">Transmembrane helix</keyword>
<dbReference type="GO" id="GO:0042597">
    <property type="term" value="C:periplasmic space"/>
    <property type="evidence" value="ECO:0007669"/>
    <property type="project" value="UniProtKB-SubCell"/>
</dbReference>
<dbReference type="PANTHER" id="PTHR30093:SF44">
    <property type="entry name" value="TYPE II SECRETION SYSTEM CORE PROTEIN G"/>
    <property type="match status" value="1"/>
</dbReference>
<keyword evidence="8" id="KW-0998">Cell outer membrane</keyword>
<comment type="caution">
    <text evidence="10">The sequence shown here is derived from an EMBL/GenBank/DDBJ whole genome shotgun (WGS) entry which is preliminary data.</text>
</comment>
<dbReference type="InterPro" id="IPR045584">
    <property type="entry name" value="Pilin-like"/>
</dbReference>
<keyword evidence="7 9" id="KW-0472">Membrane</keyword>
<evidence type="ECO:0000256" key="1">
    <source>
        <dbReference type="ARBA" id="ARBA00004203"/>
    </source>
</evidence>
<evidence type="ECO:0000256" key="9">
    <source>
        <dbReference type="SAM" id="Phobius"/>
    </source>
</evidence>
<organism evidence="10 11">
    <name type="scientific">Deinococcus grandis</name>
    <dbReference type="NCBI Taxonomy" id="57498"/>
    <lineage>
        <taxon>Bacteria</taxon>
        <taxon>Thermotogati</taxon>
        <taxon>Deinococcota</taxon>
        <taxon>Deinococci</taxon>
        <taxon>Deinococcales</taxon>
        <taxon>Deinococcaceae</taxon>
        <taxon>Deinococcus</taxon>
    </lineage>
</organism>
<dbReference type="InterPro" id="IPR012902">
    <property type="entry name" value="N_methyl_site"/>
</dbReference>
<dbReference type="EMBL" id="BCMS01000001">
    <property type="protein sequence ID" value="GAQ22814.1"/>
    <property type="molecule type" value="Genomic_DNA"/>
</dbReference>
<evidence type="ECO:0000256" key="8">
    <source>
        <dbReference type="ARBA" id="ARBA00023237"/>
    </source>
</evidence>
<dbReference type="NCBIfam" id="TIGR02532">
    <property type="entry name" value="IV_pilin_GFxxxE"/>
    <property type="match status" value="1"/>
</dbReference>
<dbReference type="PROSITE" id="PS00409">
    <property type="entry name" value="PROKAR_NTER_METHYL"/>
    <property type="match status" value="1"/>
</dbReference>
<evidence type="ECO:0000313" key="10">
    <source>
        <dbReference type="EMBL" id="GAQ22814.1"/>
    </source>
</evidence>
<dbReference type="PANTHER" id="PTHR30093">
    <property type="entry name" value="GENERAL SECRETION PATHWAY PROTEIN G"/>
    <property type="match status" value="1"/>
</dbReference>
<evidence type="ECO:0000256" key="6">
    <source>
        <dbReference type="ARBA" id="ARBA00022989"/>
    </source>
</evidence>
<evidence type="ECO:0000256" key="7">
    <source>
        <dbReference type="ARBA" id="ARBA00023136"/>
    </source>
</evidence>
<proteinExistence type="predicted"/>
<reference evidence="11" key="1">
    <citation type="submission" date="2015-11" db="EMBL/GenBank/DDBJ databases">
        <title>Draft Genome Sequence of the Radioresistant Bacterium Deinococcus grandis, Isolated from Freshwater Fish in Japan.</title>
        <authorList>
            <person name="Satoh K."/>
            <person name="Onodera T."/>
            <person name="Omoso K."/>
            <person name="Takeda-Yano K."/>
            <person name="Katayama T."/>
            <person name="Oono Y."/>
            <person name="Narumi I."/>
        </authorList>
    </citation>
    <scope>NUCLEOTIDE SEQUENCE [LARGE SCALE GENOMIC DNA]</scope>
    <source>
        <strain evidence="11">ATCC 43672</strain>
    </source>
</reference>
<protein>
    <submittedName>
        <fullName evidence="10">Uncharacterized protein</fullName>
    </submittedName>
</protein>
<dbReference type="Proteomes" id="UP000056209">
    <property type="component" value="Unassembled WGS sequence"/>
</dbReference>
<accession>A0A117DR98</accession>
<dbReference type="GO" id="GO:0009279">
    <property type="term" value="C:cell outer membrane"/>
    <property type="evidence" value="ECO:0007669"/>
    <property type="project" value="UniProtKB-SubCell"/>
</dbReference>
<keyword evidence="3" id="KW-0488">Methylation</keyword>
<evidence type="ECO:0000256" key="5">
    <source>
        <dbReference type="ARBA" id="ARBA00022764"/>
    </source>
</evidence>
<comment type="subcellular location">
    <subcellularLocation>
        <location evidence="1">Cell outer membrane</location>
        <topology evidence="1">Single-pass membrane protein</topology>
    </subcellularLocation>
    <subcellularLocation>
        <location evidence="2">Periplasm</location>
    </subcellularLocation>
</comment>